<organism evidence="8 10">
    <name type="scientific">Aedes aegypti</name>
    <name type="common">Yellowfever mosquito</name>
    <name type="synonym">Culex aegypti</name>
    <dbReference type="NCBI Taxonomy" id="7159"/>
    <lineage>
        <taxon>Eukaryota</taxon>
        <taxon>Metazoa</taxon>
        <taxon>Ecdysozoa</taxon>
        <taxon>Arthropoda</taxon>
        <taxon>Hexapoda</taxon>
        <taxon>Insecta</taxon>
        <taxon>Pterygota</taxon>
        <taxon>Neoptera</taxon>
        <taxon>Endopterygota</taxon>
        <taxon>Diptera</taxon>
        <taxon>Nematocera</taxon>
        <taxon>Culicoidea</taxon>
        <taxon>Culicidae</taxon>
        <taxon>Culicinae</taxon>
        <taxon>Aedini</taxon>
        <taxon>Aedes</taxon>
        <taxon>Stegomyia</taxon>
    </lineage>
</organism>
<proteinExistence type="predicted"/>
<reference evidence="8" key="2">
    <citation type="submission" date="2020-05" db="UniProtKB">
        <authorList>
            <consortium name="EnsemblMetazoa"/>
        </authorList>
    </citation>
    <scope>IDENTIFICATION</scope>
    <source>
        <strain evidence="8">LVP_AGWG</strain>
    </source>
</reference>
<dbReference type="InParanoid" id="A0A6I8TZX7"/>
<evidence type="ECO:0000256" key="1">
    <source>
        <dbReference type="ARBA" id="ARBA00022723"/>
    </source>
</evidence>
<protein>
    <recommendedName>
        <fullName evidence="7">THAP-type domain-containing protein</fullName>
    </recommendedName>
</protein>
<dbReference type="InterPro" id="IPR006612">
    <property type="entry name" value="THAP_Znf"/>
</dbReference>
<keyword evidence="10" id="KW-1185">Reference proteome</keyword>
<dbReference type="SUPFAM" id="SSF57716">
    <property type="entry name" value="Glucocorticoid receptor-like (DNA-binding domain)"/>
    <property type="match status" value="1"/>
</dbReference>
<dbReference type="GO" id="GO:0003677">
    <property type="term" value="F:DNA binding"/>
    <property type="evidence" value="ECO:0007669"/>
    <property type="project" value="UniProtKB-UniRule"/>
</dbReference>
<reference evidence="8 10" key="1">
    <citation type="submission" date="2017-06" db="EMBL/GenBank/DDBJ databases">
        <title>Aedes aegypti genome working group (AGWG) sequencing and assembly.</title>
        <authorList>
            <consortium name="Aedes aegypti Genome Working Group (AGWG)"/>
            <person name="Matthews B.J."/>
        </authorList>
    </citation>
    <scope>NUCLEOTIDE SEQUENCE [LARGE SCALE GENOMIC DNA]</scope>
    <source>
        <strain evidence="8 10">LVP_AGWG</strain>
    </source>
</reference>
<keyword evidence="2 5" id="KW-0863">Zinc-finger</keyword>
<evidence type="ECO:0000256" key="2">
    <source>
        <dbReference type="ARBA" id="ARBA00022771"/>
    </source>
</evidence>
<dbReference type="Pfam" id="PF05485">
    <property type="entry name" value="THAP"/>
    <property type="match status" value="1"/>
</dbReference>
<name>A0A6I8TZX7_AEDAE</name>
<keyword evidence="3" id="KW-0862">Zinc</keyword>
<gene>
    <name evidence="8" type="primary">110678797</name>
    <name evidence="9" type="synonym">110677208</name>
</gene>
<accession>A0A6I8TZX7</accession>
<evidence type="ECO:0000256" key="3">
    <source>
        <dbReference type="ARBA" id="ARBA00022833"/>
    </source>
</evidence>
<dbReference type="SMART" id="SM00980">
    <property type="entry name" value="THAP"/>
    <property type="match status" value="1"/>
</dbReference>
<evidence type="ECO:0000256" key="6">
    <source>
        <dbReference type="SAM" id="MobiDB-lite"/>
    </source>
</evidence>
<feature type="compositionally biased region" description="Polar residues" evidence="6">
    <location>
        <begin position="317"/>
        <end position="326"/>
    </location>
</feature>
<dbReference type="Pfam" id="PF21787">
    <property type="entry name" value="TNP-like_RNaseH_N"/>
    <property type="match status" value="1"/>
</dbReference>
<keyword evidence="4 5" id="KW-0238">DNA-binding</keyword>
<dbReference type="EnsemblMetazoa" id="AAEL019969-RA">
    <property type="protein sequence ID" value="AAEL019969-PA"/>
    <property type="gene ID" value="AAEL019969"/>
</dbReference>
<feature type="compositionally biased region" description="Polar residues" evidence="6">
    <location>
        <begin position="282"/>
        <end position="306"/>
    </location>
</feature>
<sequence>MGRKCEFYWCGNQQGTGVSFHQFPVDRAMCFAWVERCNSFEATEKFASEGPQAFRNKRLCSDHFPLNAFKEPTRKEKGLIPNALPFMCPNTSSKYNEEYLEESLACTATGSSFQYTEEEPVEFIEDDLDYAEWERHAKISTTLNSCSQSEDSYQIEWLDDSMSTREHHLSIAKSVDDPTTDHSPRCNRSLTIEPWLSDSSIVNVFSTDNPEIIPSTSAHQRQPTRNGTAELQIDNLSDDFKTSMHQTLSTGNLQVDHDFSTRIPPLSDTQYHANDLHFKGAPNSTYTLRTHSNKNDSPILSSNPLHSGSRPEEENHVQLNNSADPATSDTRLISLLDFSSVTHSESYKTQVKVQGALIKSMKEKLKHVKRKLFVSQQAGQRRLKSALKAKKENKILKKELKSARKQRSENEVLGAQARKNPVIFDFLKNSTRKPKGRRYNASTMKFAAGTYLSGPRAYRYVRNSKHITLPHKSSVYKHNKHVRIQPGINSSLLSAVKRKVREIKHKKNKIVTITCDGMSIKKDLAYSAKADIFHGFPDDGIRRRIEKNDPSVLATEAVVVMASGMYMNFKQVS</sequence>
<dbReference type="SMART" id="SM00692">
    <property type="entry name" value="DM3"/>
    <property type="match status" value="1"/>
</dbReference>
<feature type="region of interest" description="Disordered" evidence="6">
    <location>
        <begin position="282"/>
        <end position="326"/>
    </location>
</feature>
<evidence type="ECO:0000313" key="8">
    <source>
        <dbReference type="EnsemblMetazoa" id="AAEL019969-PA"/>
    </source>
</evidence>
<dbReference type="Proteomes" id="UP000008820">
    <property type="component" value="Chromosome 3"/>
</dbReference>
<evidence type="ECO:0000313" key="10">
    <source>
        <dbReference type="Proteomes" id="UP000008820"/>
    </source>
</evidence>
<evidence type="ECO:0000256" key="5">
    <source>
        <dbReference type="PROSITE-ProRule" id="PRU00309"/>
    </source>
</evidence>
<evidence type="ECO:0000256" key="4">
    <source>
        <dbReference type="ARBA" id="ARBA00023125"/>
    </source>
</evidence>
<dbReference type="AlphaFoldDB" id="A0A6I8TZX7"/>
<keyword evidence="1" id="KW-0479">Metal-binding</keyword>
<evidence type="ECO:0000259" key="7">
    <source>
        <dbReference type="PROSITE" id="PS50950"/>
    </source>
</evidence>
<dbReference type="OrthoDB" id="7764381at2759"/>
<dbReference type="PROSITE" id="PS50950">
    <property type="entry name" value="ZF_THAP"/>
    <property type="match status" value="1"/>
</dbReference>
<feature type="domain" description="THAP-type" evidence="7">
    <location>
        <begin position="1"/>
        <end position="88"/>
    </location>
</feature>
<dbReference type="GO" id="GO:0008270">
    <property type="term" value="F:zinc ion binding"/>
    <property type="evidence" value="ECO:0007669"/>
    <property type="project" value="UniProtKB-KW"/>
</dbReference>
<dbReference type="Proteomes" id="UP000008820">
    <property type="component" value="Chromosome 2"/>
</dbReference>
<dbReference type="InterPro" id="IPR048365">
    <property type="entry name" value="TNP-like_RNaseH_N"/>
</dbReference>
<dbReference type="EnsemblMetazoa" id="AAEL027947-RA">
    <property type="protein sequence ID" value="AAEL027947-PA"/>
    <property type="gene ID" value="AAEL027947"/>
</dbReference>
<evidence type="ECO:0000313" key="9">
    <source>
        <dbReference type="EnsemblMetazoa" id="AAEL027947-PA"/>
    </source>
</evidence>